<keyword evidence="2" id="KW-0217">Developmental protein</keyword>
<dbReference type="EMBL" id="JANBQB010000152">
    <property type="protein sequence ID" value="KAJ1980806.1"/>
    <property type="molecule type" value="Genomic_DNA"/>
</dbReference>
<accession>A0A9W8B208</accession>
<evidence type="ECO:0000256" key="3">
    <source>
        <dbReference type="ARBA" id="ARBA00023242"/>
    </source>
</evidence>
<keyword evidence="3" id="KW-0539">Nucleus</keyword>
<feature type="compositionally biased region" description="Polar residues" evidence="5">
    <location>
        <begin position="186"/>
        <end position="200"/>
    </location>
</feature>
<name>A0A9W8B208_9FUNG</name>
<feature type="region of interest" description="Disordered" evidence="5">
    <location>
        <begin position="1"/>
        <end position="56"/>
    </location>
</feature>
<dbReference type="PANTHER" id="PTHR12972">
    <property type="entry name" value="DOWNSTREAM NEIGHBOR OF SON"/>
    <property type="match status" value="1"/>
</dbReference>
<dbReference type="InterPro" id="IPR024861">
    <property type="entry name" value="Donson"/>
</dbReference>
<feature type="region of interest" description="Disordered" evidence="5">
    <location>
        <begin position="82"/>
        <end position="139"/>
    </location>
</feature>
<dbReference type="AlphaFoldDB" id="A0A9W8B208"/>
<evidence type="ECO:0000256" key="1">
    <source>
        <dbReference type="ARBA" id="ARBA00004123"/>
    </source>
</evidence>
<feature type="compositionally biased region" description="Low complexity" evidence="5">
    <location>
        <begin position="105"/>
        <end position="116"/>
    </location>
</feature>
<proteinExistence type="inferred from homology"/>
<feature type="compositionally biased region" description="Low complexity" evidence="5">
    <location>
        <begin position="82"/>
        <end position="98"/>
    </location>
</feature>
<evidence type="ECO:0000256" key="2">
    <source>
        <dbReference type="ARBA" id="ARBA00022473"/>
    </source>
</evidence>
<evidence type="ECO:0000313" key="7">
    <source>
        <dbReference type="Proteomes" id="UP001151582"/>
    </source>
</evidence>
<feature type="region of interest" description="Disordered" evidence="5">
    <location>
        <begin position="232"/>
        <end position="264"/>
    </location>
</feature>
<comment type="caution">
    <text evidence="6">The sequence shown here is derived from an EMBL/GenBank/DDBJ whole genome shotgun (WGS) entry which is preliminary data.</text>
</comment>
<organism evidence="6 7">
    <name type="scientific">Dimargaris verticillata</name>
    <dbReference type="NCBI Taxonomy" id="2761393"/>
    <lineage>
        <taxon>Eukaryota</taxon>
        <taxon>Fungi</taxon>
        <taxon>Fungi incertae sedis</taxon>
        <taxon>Zoopagomycota</taxon>
        <taxon>Kickxellomycotina</taxon>
        <taxon>Dimargaritomycetes</taxon>
        <taxon>Dimargaritales</taxon>
        <taxon>Dimargaritaceae</taxon>
        <taxon>Dimargaris</taxon>
    </lineage>
</organism>
<dbReference type="PANTHER" id="PTHR12972:SF0">
    <property type="entry name" value="PROTEIN DOWNSTREAM NEIGHBOR OF SON"/>
    <property type="match status" value="1"/>
</dbReference>
<evidence type="ECO:0000256" key="4">
    <source>
        <dbReference type="ARBA" id="ARBA00025806"/>
    </source>
</evidence>
<dbReference type="OrthoDB" id="534063at2759"/>
<evidence type="ECO:0000256" key="5">
    <source>
        <dbReference type="SAM" id="MobiDB-lite"/>
    </source>
</evidence>
<comment type="subcellular location">
    <subcellularLocation>
        <location evidence="1">Nucleus</location>
    </subcellularLocation>
</comment>
<sequence>MDGTPGTKRFLTPAQLKRQQKHRQATLPRSASAASLPTPKPTTLVRPGNSIAQEPSPIVLNKPRRFHPYPAKGALLVRAATHQATHTHHQSASSSHRAPLSEASTTLPNPFLTLTNAGSAHGDGNPFQPINQALGLEPDQPTKQQSCIVAIDQPVTAPTLPQLLAQRALSVPIALSKLWTDPAGNTKPSTVLSSTANHDNAPTADDLPRMACSQPSRQLSWQISETVIHSRHFRQSSDSGEDSDHNRDQSSPGGAWASDGSDDEQRCIPLSTALANGDSRVSTSPTTTSYWDDVDAELAEDPSLFNLHHKNRPVSLPLPGPSITIADHTTTEPTVPPATSTGPTPIRHRARLTRMLQPKKLEGTTTVAMLQAAQSKLQQRSATSKLSLNGHKKQVVVQHDQMDSLGLALFTKPPSADSQTAANAAEQLQAHLHHWRYNPPLVTESYAKSISRVLTQRKRPTAEEKQDWDFLHQAEQRARRALNSAFTELMASSRLTYFYYTNAEFNVIFISSGSNESGSLEARLSPSTAGLRKKLGQAGIAFAAPKLPTIAHDPDEMDDADVMARTLAQKKYDGQVQSTLFFQGAASVRGLTQFLLRWTDPRSERRARRGITLVAPFPFLHASIEKAALELGHKSSGATQRSGAAGLEQCYTLTIRGYLLPSAWSRIQALLAQLLQGEYTAVPTKDTLQSSLGSLNLAHGAHAIAPGLSSSPPADKMTSSLPANMVITGLVTKLVCQQGQFSWDTKPIT</sequence>
<evidence type="ECO:0000313" key="6">
    <source>
        <dbReference type="EMBL" id="KAJ1980806.1"/>
    </source>
</evidence>
<reference evidence="6" key="1">
    <citation type="submission" date="2022-07" db="EMBL/GenBank/DDBJ databases">
        <title>Phylogenomic reconstructions and comparative analyses of Kickxellomycotina fungi.</title>
        <authorList>
            <person name="Reynolds N.K."/>
            <person name="Stajich J.E."/>
            <person name="Barry K."/>
            <person name="Grigoriev I.V."/>
            <person name="Crous P."/>
            <person name="Smith M.E."/>
        </authorList>
    </citation>
    <scope>NUCLEOTIDE SEQUENCE</scope>
    <source>
        <strain evidence="6">RSA 567</strain>
    </source>
</reference>
<dbReference type="GO" id="GO:0033260">
    <property type="term" value="P:nuclear DNA replication"/>
    <property type="evidence" value="ECO:0007669"/>
    <property type="project" value="TreeGrafter"/>
</dbReference>
<dbReference type="Proteomes" id="UP001151582">
    <property type="component" value="Unassembled WGS sequence"/>
</dbReference>
<comment type="similarity">
    <text evidence="4">Belongs to the DONSON family.</text>
</comment>
<protein>
    <submittedName>
        <fullName evidence="6">Uncharacterized protein</fullName>
    </submittedName>
</protein>
<feature type="region of interest" description="Disordered" evidence="5">
    <location>
        <begin position="179"/>
        <end position="218"/>
    </location>
</feature>
<gene>
    <name evidence="6" type="ORF">H4R34_002321</name>
</gene>
<dbReference type="GO" id="GO:0005634">
    <property type="term" value="C:nucleus"/>
    <property type="evidence" value="ECO:0007669"/>
    <property type="project" value="UniProtKB-SubCell"/>
</dbReference>
<keyword evidence="7" id="KW-1185">Reference proteome</keyword>